<dbReference type="InterPro" id="IPR036412">
    <property type="entry name" value="HAD-like_sf"/>
</dbReference>
<evidence type="ECO:0000313" key="6">
    <source>
        <dbReference type="Proteomes" id="UP000529795"/>
    </source>
</evidence>
<evidence type="ECO:0000256" key="1">
    <source>
        <dbReference type="ARBA" id="ARBA00005199"/>
    </source>
</evidence>
<dbReference type="Pfam" id="PF02358">
    <property type="entry name" value="Trehalose_PPase"/>
    <property type="match status" value="1"/>
</dbReference>
<dbReference type="Gene3D" id="3.40.50.1000">
    <property type="entry name" value="HAD superfamily/HAD-like"/>
    <property type="match status" value="1"/>
</dbReference>
<keyword evidence="6" id="KW-1185">Reference proteome</keyword>
<dbReference type="NCBIfam" id="TIGR01484">
    <property type="entry name" value="HAD-SF-IIB"/>
    <property type="match status" value="1"/>
</dbReference>
<keyword evidence="4" id="KW-0460">Magnesium</keyword>
<protein>
    <recommendedName>
        <fullName evidence="4">Trehalose 6-phosphate phosphatase</fullName>
        <ecNumber evidence="4">3.1.3.12</ecNumber>
    </recommendedName>
</protein>
<proteinExistence type="inferred from homology"/>
<keyword evidence="4" id="KW-0479">Metal-binding</keyword>
<dbReference type="NCBIfam" id="TIGR00685">
    <property type="entry name" value="T6PP"/>
    <property type="match status" value="1"/>
</dbReference>
<dbReference type="InterPro" id="IPR006379">
    <property type="entry name" value="HAD-SF_hydro_IIB"/>
</dbReference>
<comment type="cofactor">
    <cofactor evidence="4">
        <name>Mg(2+)</name>
        <dbReference type="ChEBI" id="CHEBI:18420"/>
    </cofactor>
</comment>
<dbReference type="PANTHER" id="PTHR43768">
    <property type="entry name" value="TREHALOSE 6-PHOSPHATE PHOSPHATASE"/>
    <property type="match status" value="1"/>
</dbReference>
<dbReference type="PANTHER" id="PTHR43768:SF3">
    <property type="entry name" value="TREHALOSE 6-PHOSPHATE PHOSPHATASE"/>
    <property type="match status" value="1"/>
</dbReference>
<sequence length="258" mass="26621">MMATVPLRTNPSTALPPPPPGVAGFSLFFDLDGTLIEIAETPDGVVVEPALLAALGKLADRLPGRVALVSGRSLAQLDQLLGVGTTGRLTLAGSHGAELRIPGADHPAGDRPAALDVASRALDAFAQPRGLLVERKTMGTALHYRQVPAMADEAEVEGARLAAAHGLTLQHGKMLVELRAPGDKGRAIAALLETPAMAGTSPLFFGDDVTDEDGFVACTDAGGDGVLVGPPRATAAHYRLPDVAAVRGWIDRAIEELS</sequence>
<dbReference type="EMBL" id="JACIEV010000006">
    <property type="protein sequence ID" value="MBB4154334.1"/>
    <property type="molecule type" value="Genomic_DNA"/>
</dbReference>
<dbReference type="GO" id="GO:0046872">
    <property type="term" value="F:metal ion binding"/>
    <property type="evidence" value="ECO:0007669"/>
    <property type="project" value="UniProtKB-KW"/>
</dbReference>
<evidence type="ECO:0000256" key="3">
    <source>
        <dbReference type="ARBA" id="ARBA00022801"/>
    </source>
</evidence>
<evidence type="ECO:0000256" key="2">
    <source>
        <dbReference type="ARBA" id="ARBA00008770"/>
    </source>
</evidence>
<gene>
    <name evidence="5" type="ORF">GGQ80_002247</name>
</gene>
<dbReference type="GO" id="GO:0004805">
    <property type="term" value="F:trehalose-phosphatase activity"/>
    <property type="evidence" value="ECO:0007669"/>
    <property type="project" value="UniProtKB-EC"/>
</dbReference>
<dbReference type="AlphaFoldDB" id="A0A840FF33"/>
<evidence type="ECO:0000313" key="5">
    <source>
        <dbReference type="EMBL" id="MBB4154334.1"/>
    </source>
</evidence>
<name>A0A840FF33_9SPHN</name>
<dbReference type="Gene3D" id="3.30.70.1020">
    <property type="entry name" value="Trehalose-6-phosphate phosphatase related protein, domain 2"/>
    <property type="match status" value="1"/>
</dbReference>
<comment type="caution">
    <text evidence="5">The sequence shown here is derived from an EMBL/GenBank/DDBJ whole genome shotgun (WGS) entry which is preliminary data.</text>
</comment>
<organism evidence="5 6">
    <name type="scientific">Sphingomonas jinjuensis</name>
    <dbReference type="NCBI Taxonomy" id="535907"/>
    <lineage>
        <taxon>Bacteria</taxon>
        <taxon>Pseudomonadati</taxon>
        <taxon>Pseudomonadota</taxon>
        <taxon>Alphaproteobacteria</taxon>
        <taxon>Sphingomonadales</taxon>
        <taxon>Sphingomonadaceae</taxon>
        <taxon>Sphingomonas</taxon>
    </lineage>
</organism>
<dbReference type="SUPFAM" id="SSF56784">
    <property type="entry name" value="HAD-like"/>
    <property type="match status" value="1"/>
</dbReference>
<dbReference type="EC" id="3.1.3.12" evidence="4"/>
<dbReference type="InterPro" id="IPR003337">
    <property type="entry name" value="Trehalose_PPase"/>
</dbReference>
<dbReference type="InterPro" id="IPR044651">
    <property type="entry name" value="OTSB-like"/>
</dbReference>
<dbReference type="UniPathway" id="UPA00299"/>
<comment type="catalytic activity">
    <reaction evidence="4">
        <text>alpha,alpha-trehalose 6-phosphate + H2O = alpha,alpha-trehalose + phosphate</text>
        <dbReference type="Rhea" id="RHEA:23420"/>
        <dbReference type="ChEBI" id="CHEBI:15377"/>
        <dbReference type="ChEBI" id="CHEBI:16551"/>
        <dbReference type="ChEBI" id="CHEBI:43474"/>
        <dbReference type="ChEBI" id="CHEBI:58429"/>
        <dbReference type="EC" id="3.1.3.12"/>
    </reaction>
</comment>
<dbReference type="InterPro" id="IPR023214">
    <property type="entry name" value="HAD_sf"/>
</dbReference>
<accession>A0A840FF33</accession>
<comment type="similarity">
    <text evidence="2 4">Belongs to the trehalose phosphatase family.</text>
</comment>
<comment type="pathway">
    <text evidence="1 4">Glycan biosynthesis; trehalose biosynthesis.</text>
</comment>
<keyword evidence="3 4" id="KW-0378">Hydrolase</keyword>
<dbReference type="Proteomes" id="UP000529795">
    <property type="component" value="Unassembled WGS sequence"/>
</dbReference>
<dbReference type="GO" id="GO:0005992">
    <property type="term" value="P:trehalose biosynthetic process"/>
    <property type="evidence" value="ECO:0007669"/>
    <property type="project" value="UniProtKB-UniPathway"/>
</dbReference>
<reference evidence="5 6" key="1">
    <citation type="submission" date="2020-08" db="EMBL/GenBank/DDBJ databases">
        <title>Genomic Encyclopedia of Type Strains, Phase IV (KMG-IV): sequencing the most valuable type-strain genomes for metagenomic binning, comparative biology and taxonomic classification.</title>
        <authorList>
            <person name="Goeker M."/>
        </authorList>
    </citation>
    <scope>NUCLEOTIDE SEQUENCE [LARGE SCALE GENOMIC DNA]</scope>
    <source>
        <strain evidence="5 6">YC6723</strain>
    </source>
</reference>
<comment type="function">
    <text evidence="4">Removes the phosphate from trehalose 6-phosphate to produce free trehalose.</text>
</comment>
<evidence type="ECO:0000256" key="4">
    <source>
        <dbReference type="RuleBase" id="RU361117"/>
    </source>
</evidence>